<dbReference type="Gene3D" id="3.20.20.30">
    <property type="entry name" value="Luciferase-like domain"/>
    <property type="match status" value="1"/>
</dbReference>
<dbReference type="InterPro" id="IPR019945">
    <property type="entry name" value="F420_G6P_DH-rel"/>
</dbReference>
<dbReference type="EMBL" id="JADBEF010000001">
    <property type="protein sequence ID" value="MBE1561831.1"/>
    <property type="molecule type" value="Genomic_DNA"/>
</dbReference>
<sequence length="322" mass="34958">MVHIGYTLMSEQTPARQLVDYAAAAEQVGFDFAVISDHYFPWIEEMGHSPYAWSVLGAVAQVTERLPLMTYVTCPIMRYHPAVVAQKAATMGVLSEGRFTLGLGSGENLNEHVIGEGWPPANTRHRMFREAIQIIKELFQGDYVTFDGEYYNVDSAKLYDLPAEQVPIGIAASGGQSAAIAAEYGDVLVINEPMPEVVQQFNAAGGAGKPVYGQLPIAYDTDAAAARERAHRLWRWAGVGGWKVMAELPGPVNFAAASGTVRPEDVAESVPCGDDVDAVVQAVRKFADAGYTHVALVQIGADQQRPFFDWAQKSLLPALDEL</sequence>
<evidence type="ECO:0000259" key="2">
    <source>
        <dbReference type="Pfam" id="PF00296"/>
    </source>
</evidence>
<dbReference type="PANTHER" id="PTHR43244">
    <property type="match status" value="1"/>
</dbReference>
<reference evidence="3 4" key="1">
    <citation type="submission" date="2020-10" db="EMBL/GenBank/DDBJ databases">
        <title>Sequencing the genomes of 1000 actinobacteria strains.</title>
        <authorList>
            <person name="Klenk H.-P."/>
        </authorList>
    </citation>
    <scope>NUCLEOTIDE SEQUENCE [LARGE SCALE GENOMIC DNA]</scope>
    <source>
        <strain evidence="3 4">DSM 43748</strain>
    </source>
</reference>
<evidence type="ECO:0000313" key="3">
    <source>
        <dbReference type="EMBL" id="MBE1561831.1"/>
    </source>
</evidence>
<dbReference type="CDD" id="cd01097">
    <property type="entry name" value="Tetrahydromethanopterin_reductase"/>
    <property type="match status" value="1"/>
</dbReference>
<dbReference type="NCBIfam" id="TIGR03557">
    <property type="entry name" value="F420_G6P_family"/>
    <property type="match status" value="1"/>
</dbReference>
<feature type="domain" description="Luciferase-like" evidence="2">
    <location>
        <begin position="7"/>
        <end position="292"/>
    </location>
</feature>
<organism evidence="3 4">
    <name type="scientific">Nonomuraea africana</name>
    <dbReference type="NCBI Taxonomy" id="46171"/>
    <lineage>
        <taxon>Bacteria</taxon>
        <taxon>Bacillati</taxon>
        <taxon>Actinomycetota</taxon>
        <taxon>Actinomycetes</taxon>
        <taxon>Streptosporangiales</taxon>
        <taxon>Streptosporangiaceae</taxon>
        <taxon>Nonomuraea</taxon>
    </lineage>
</organism>
<name>A0ABR9KII0_9ACTN</name>
<comment type="caution">
    <text evidence="3">The sequence shown here is derived from an EMBL/GenBank/DDBJ whole genome shotgun (WGS) entry which is preliminary data.</text>
</comment>
<evidence type="ECO:0000313" key="4">
    <source>
        <dbReference type="Proteomes" id="UP000661607"/>
    </source>
</evidence>
<dbReference type="RefSeq" id="WP_192776686.1">
    <property type="nucleotide sequence ID" value="NZ_BAAASY010000011.1"/>
</dbReference>
<protein>
    <submittedName>
        <fullName evidence="3">G6PDH family F420-dependent oxidoreductase</fullName>
    </submittedName>
</protein>
<dbReference type="SUPFAM" id="SSF51679">
    <property type="entry name" value="Bacterial luciferase-like"/>
    <property type="match status" value="1"/>
</dbReference>
<dbReference type="Proteomes" id="UP000661607">
    <property type="component" value="Unassembled WGS sequence"/>
</dbReference>
<keyword evidence="4" id="KW-1185">Reference proteome</keyword>
<accession>A0ABR9KII0</accession>
<dbReference type="InterPro" id="IPR036661">
    <property type="entry name" value="Luciferase-like_sf"/>
</dbReference>
<dbReference type="InterPro" id="IPR050564">
    <property type="entry name" value="F420-G6PD/mer"/>
</dbReference>
<dbReference type="Pfam" id="PF00296">
    <property type="entry name" value="Bac_luciferase"/>
    <property type="match status" value="1"/>
</dbReference>
<keyword evidence="1" id="KW-0560">Oxidoreductase</keyword>
<evidence type="ECO:0000256" key="1">
    <source>
        <dbReference type="ARBA" id="ARBA00023002"/>
    </source>
</evidence>
<dbReference type="PANTHER" id="PTHR43244:SF1">
    <property type="entry name" value="5,10-METHYLENETETRAHYDROMETHANOPTERIN REDUCTASE"/>
    <property type="match status" value="1"/>
</dbReference>
<proteinExistence type="predicted"/>
<dbReference type="InterPro" id="IPR011251">
    <property type="entry name" value="Luciferase-like_dom"/>
</dbReference>
<gene>
    <name evidence="3" type="ORF">H4W81_004610</name>
</gene>